<dbReference type="InterPro" id="IPR039910">
    <property type="entry name" value="D15-like"/>
</dbReference>
<dbReference type="InterPro" id="IPR000184">
    <property type="entry name" value="Bac_surfAg_D15"/>
</dbReference>
<evidence type="ECO:0000259" key="5">
    <source>
        <dbReference type="Pfam" id="PF01103"/>
    </source>
</evidence>
<evidence type="ECO:0000313" key="8">
    <source>
        <dbReference type="Proteomes" id="UP001059934"/>
    </source>
</evidence>
<keyword evidence="4" id="KW-0732">Signal</keyword>
<dbReference type="Proteomes" id="UP001059934">
    <property type="component" value="Chromosome"/>
</dbReference>
<dbReference type="InterPro" id="IPR010827">
    <property type="entry name" value="BamA/TamA_POTRA"/>
</dbReference>
<sequence>MRAKLLFLLLVGCSVQSTCMALSLSKLPFVGSDINILVPGNKPLQSVLIDELTQQRATNRQLQQYLKPNKIARYEIQLLTARLRAEGYYAAELSFALKEQQIVYSVDPGPLYRIVQLSIELPPGISVADKLVALNQGDALNAAAVHNAVETLRHYVASEYCLYKVNVRYSAKVLHASHSAELRLILEDSPAVTIGEIRFHGLQTVEESYLRQRLPFKSGDCYKTAALDRAQLQLMQTSLLVRTDIQPSQPVDGLVPISIRIAERVHRTLSAGIGFQTDNGVGLSLGWDHRNLMGRAENLSIDSLLSATEQRIETTLTVPLFRQPKQSISLFNTAQRIDSDAFNSQLAILGVEIARALTPRLRASVGVELEFSQIEDNFADDSFTLISLPLSLNYDRRDNPLDPRHGWVMGAVVRPYQDLGGAGRKFLQSTVAASGYHSFDRLPWQPTLALRLAMGAISGIQGNQLPANLRFYSGGGGSVRGYPFQTLGSITDGTPDGGLSFTELSFETRVRWGADWGAVAFIDGGYAFAEASPQLNAELLWGAGLGLRYYTSFAPIRFDIGVPLNQRAEMDDSFQLYISIGQAF</sequence>
<name>A0ABY5TSK4_9GAMM</name>
<keyword evidence="3" id="KW-0472">Membrane</keyword>
<evidence type="ECO:0000256" key="1">
    <source>
        <dbReference type="ARBA" id="ARBA00004370"/>
    </source>
</evidence>
<dbReference type="Gene3D" id="2.40.160.50">
    <property type="entry name" value="membrane protein fhac: a member of the omp85/tpsb transporter family"/>
    <property type="match status" value="1"/>
</dbReference>
<dbReference type="EMBL" id="CP103416">
    <property type="protein sequence ID" value="UVW35486.1"/>
    <property type="molecule type" value="Genomic_DNA"/>
</dbReference>
<evidence type="ECO:0000256" key="4">
    <source>
        <dbReference type="SAM" id="SignalP"/>
    </source>
</evidence>
<comment type="subcellular location">
    <subcellularLocation>
        <location evidence="1">Membrane</location>
    </subcellularLocation>
</comment>
<feature type="domain" description="Bacterial surface antigen (D15)" evidence="5">
    <location>
        <begin position="291"/>
        <end position="584"/>
    </location>
</feature>
<dbReference type="Pfam" id="PF01103">
    <property type="entry name" value="Omp85"/>
    <property type="match status" value="1"/>
</dbReference>
<organism evidence="7 8">
    <name type="scientific">SAR92 clade bacterium H455</name>
    <dbReference type="NCBI Taxonomy" id="2974818"/>
    <lineage>
        <taxon>Bacteria</taxon>
        <taxon>Pseudomonadati</taxon>
        <taxon>Pseudomonadota</taxon>
        <taxon>Gammaproteobacteria</taxon>
        <taxon>Cellvibrionales</taxon>
        <taxon>Porticoccaceae</taxon>
        <taxon>SAR92 clade</taxon>
    </lineage>
</organism>
<reference evidence="7" key="1">
    <citation type="submission" date="2022-08" db="EMBL/GenBank/DDBJ databases">
        <title>Catabolic pathway analysis in culturable SAR92 clade bacteria reveals their overlooked roles in DMSP degradation in coastal seas.</title>
        <authorList>
            <person name="He X."/>
            <person name="Zhang X."/>
            <person name="Zhang Y."/>
        </authorList>
    </citation>
    <scope>NUCLEOTIDE SEQUENCE</scope>
    <source>
        <strain evidence="7">H455</strain>
    </source>
</reference>
<dbReference type="Pfam" id="PF07244">
    <property type="entry name" value="POTRA"/>
    <property type="match status" value="1"/>
</dbReference>
<keyword evidence="8" id="KW-1185">Reference proteome</keyword>
<feature type="domain" description="POTRA" evidence="6">
    <location>
        <begin position="192"/>
        <end position="263"/>
    </location>
</feature>
<gene>
    <name evidence="7" type="ORF">NYF23_02465</name>
</gene>
<evidence type="ECO:0000256" key="2">
    <source>
        <dbReference type="ARBA" id="ARBA00022452"/>
    </source>
</evidence>
<evidence type="ECO:0000313" key="7">
    <source>
        <dbReference type="EMBL" id="UVW35486.1"/>
    </source>
</evidence>
<proteinExistence type="predicted"/>
<keyword evidence="2" id="KW-0812">Transmembrane</keyword>
<evidence type="ECO:0000256" key="3">
    <source>
        <dbReference type="ARBA" id="ARBA00023136"/>
    </source>
</evidence>
<dbReference type="PANTHER" id="PTHR12815">
    <property type="entry name" value="SORTING AND ASSEMBLY MACHINERY SAMM50 PROTEIN FAMILY MEMBER"/>
    <property type="match status" value="1"/>
</dbReference>
<feature type="chain" id="PRO_5046997803" evidence="4">
    <location>
        <begin position="22"/>
        <end position="584"/>
    </location>
</feature>
<protein>
    <submittedName>
        <fullName evidence="7">BamA/TamA family outer membrane protein</fullName>
    </submittedName>
</protein>
<evidence type="ECO:0000259" key="6">
    <source>
        <dbReference type="Pfam" id="PF07244"/>
    </source>
</evidence>
<feature type="signal peptide" evidence="4">
    <location>
        <begin position="1"/>
        <end position="21"/>
    </location>
</feature>
<dbReference type="PANTHER" id="PTHR12815:SF42">
    <property type="entry name" value="BACTERIAL SURFACE ANTIGEN (D15) DOMAIN-CONTAINING PROTEIN"/>
    <property type="match status" value="1"/>
</dbReference>
<dbReference type="Gene3D" id="3.10.20.310">
    <property type="entry name" value="membrane protein fhac"/>
    <property type="match status" value="1"/>
</dbReference>
<keyword evidence="2" id="KW-1134">Transmembrane beta strand</keyword>
<accession>A0ABY5TSK4</accession>